<keyword evidence="2" id="KW-1185">Reference proteome</keyword>
<evidence type="ECO:0000313" key="1">
    <source>
        <dbReference type="EMBL" id="MFC4161962.1"/>
    </source>
</evidence>
<dbReference type="InterPro" id="IPR057895">
    <property type="entry name" value="Mom"/>
</dbReference>
<dbReference type="RefSeq" id="WP_378168670.1">
    <property type="nucleotide sequence ID" value="NZ_JBHSBU010000004.1"/>
</dbReference>
<accession>A0ABV8MYZ8</accession>
<dbReference type="EMBL" id="JBHSBU010000004">
    <property type="protein sequence ID" value="MFC4161962.1"/>
    <property type="molecule type" value="Genomic_DNA"/>
</dbReference>
<dbReference type="Proteomes" id="UP001595791">
    <property type="component" value="Unassembled WGS sequence"/>
</dbReference>
<gene>
    <name evidence="1" type="ORF">ACFOW7_21740</name>
</gene>
<dbReference type="Pfam" id="PF25680">
    <property type="entry name" value="Mom"/>
    <property type="match status" value="1"/>
</dbReference>
<protein>
    <submittedName>
        <fullName evidence="1">Uncharacterized protein</fullName>
    </submittedName>
</protein>
<reference evidence="2" key="1">
    <citation type="journal article" date="2019" name="Int. J. Syst. Evol. Microbiol.">
        <title>The Global Catalogue of Microorganisms (GCM) 10K type strain sequencing project: providing services to taxonomists for standard genome sequencing and annotation.</title>
        <authorList>
            <consortium name="The Broad Institute Genomics Platform"/>
            <consortium name="The Broad Institute Genome Sequencing Center for Infectious Disease"/>
            <person name="Wu L."/>
            <person name="Ma J."/>
        </authorList>
    </citation>
    <scope>NUCLEOTIDE SEQUENCE [LARGE SCALE GENOMIC DNA]</scope>
    <source>
        <strain evidence="2">LMG 29894</strain>
    </source>
</reference>
<evidence type="ECO:0000313" key="2">
    <source>
        <dbReference type="Proteomes" id="UP001595791"/>
    </source>
</evidence>
<sequence length="240" mass="27524">MAQTQTANRESVSANARRQAVFAEKMRAAGRKRIALWLTSDEERLVRRLLEQRQTELQLESEFGVKIDPQAAHQIPTSLRDFTIQEVSPTMASKMVRLWHSALPNIPATNIQRNRRYACFALVCNGYAYAIAVYSSPVNRHLDDGATVELRRLAISDKCPRNTATWFMARCEKQLQSKMPEIKRLVSYQDTTKHTGTIYKAGNWHNAADVRYVSWARTRTDRAPSQSKSAKVRWEKQLNS</sequence>
<proteinExistence type="predicted"/>
<comment type="caution">
    <text evidence="1">The sequence shown here is derived from an EMBL/GenBank/DDBJ whole genome shotgun (WGS) entry which is preliminary data.</text>
</comment>
<organism evidence="1 2">
    <name type="scientific">Chitinimonas lacunae</name>
    <dbReference type="NCBI Taxonomy" id="1963018"/>
    <lineage>
        <taxon>Bacteria</taxon>
        <taxon>Pseudomonadati</taxon>
        <taxon>Pseudomonadota</taxon>
        <taxon>Betaproteobacteria</taxon>
        <taxon>Neisseriales</taxon>
        <taxon>Chitinibacteraceae</taxon>
        <taxon>Chitinimonas</taxon>
    </lineage>
</organism>
<name>A0ABV8MYZ8_9NEIS</name>